<dbReference type="InParanoid" id="A0A7R8URH5"/>
<accession>A0A7R8URH5</accession>
<dbReference type="FunCoup" id="A0A7R8URH5">
    <property type="interactions" value="48"/>
</dbReference>
<feature type="region of interest" description="Disordered" evidence="2">
    <location>
        <begin position="188"/>
        <end position="211"/>
    </location>
</feature>
<feature type="signal peptide" evidence="3">
    <location>
        <begin position="1"/>
        <end position="22"/>
    </location>
</feature>
<evidence type="ECO:0000256" key="3">
    <source>
        <dbReference type="SAM" id="SignalP"/>
    </source>
</evidence>
<feature type="region of interest" description="Disordered" evidence="2">
    <location>
        <begin position="371"/>
        <end position="400"/>
    </location>
</feature>
<evidence type="ECO:0000313" key="4">
    <source>
        <dbReference type="EMBL" id="CAD7085659.1"/>
    </source>
</evidence>
<evidence type="ECO:0000256" key="1">
    <source>
        <dbReference type="SAM" id="Coils"/>
    </source>
</evidence>
<dbReference type="Proteomes" id="UP000594454">
    <property type="component" value="Chromosome 3"/>
</dbReference>
<dbReference type="EMBL" id="LR899011">
    <property type="protein sequence ID" value="CAD7085659.1"/>
    <property type="molecule type" value="Genomic_DNA"/>
</dbReference>
<feature type="coiled-coil region" evidence="1">
    <location>
        <begin position="302"/>
        <end position="329"/>
    </location>
</feature>
<proteinExistence type="predicted"/>
<feature type="compositionally biased region" description="Low complexity" evidence="2">
    <location>
        <begin position="380"/>
        <end position="394"/>
    </location>
</feature>
<keyword evidence="3" id="KW-0732">Signal</keyword>
<protein>
    <submittedName>
        <fullName evidence="4">Uncharacterized protein</fullName>
    </submittedName>
</protein>
<reference evidence="4 5" key="1">
    <citation type="submission" date="2020-11" db="EMBL/GenBank/DDBJ databases">
        <authorList>
            <person name="Wallbank WR R."/>
            <person name="Pardo Diaz C."/>
            <person name="Kozak K."/>
            <person name="Martin S."/>
            <person name="Jiggins C."/>
            <person name="Moest M."/>
            <person name="Warren A I."/>
            <person name="Generalovic N T."/>
            <person name="Byers J.R.P. K."/>
            <person name="Montejo-Kovacevich G."/>
            <person name="Yen C E."/>
        </authorList>
    </citation>
    <scope>NUCLEOTIDE SEQUENCE [LARGE SCALE GENOMIC DNA]</scope>
</reference>
<feature type="region of interest" description="Disordered" evidence="2">
    <location>
        <begin position="90"/>
        <end position="170"/>
    </location>
</feature>
<feature type="chain" id="PRO_5030973861" evidence="3">
    <location>
        <begin position="23"/>
        <end position="672"/>
    </location>
</feature>
<organism evidence="4 5">
    <name type="scientific">Hermetia illucens</name>
    <name type="common">Black soldier fly</name>
    <dbReference type="NCBI Taxonomy" id="343691"/>
    <lineage>
        <taxon>Eukaryota</taxon>
        <taxon>Metazoa</taxon>
        <taxon>Ecdysozoa</taxon>
        <taxon>Arthropoda</taxon>
        <taxon>Hexapoda</taxon>
        <taxon>Insecta</taxon>
        <taxon>Pterygota</taxon>
        <taxon>Neoptera</taxon>
        <taxon>Endopterygota</taxon>
        <taxon>Diptera</taxon>
        <taxon>Brachycera</taxon>
        <taxon>Stratiomyomorpha</taxon>
        <taxon>Stratiomyidae</taxon>
        <taxon>Hermetiinae</taxon>
        <taxon>Hermetia</taxon>
    </lineage>
</organism>
<dbReference type="AlphaFoldDB" id="A0A7R8URH5"/>
<evidence type="ECO:0000313" key="5">
    <source>
        <dbReference type="Proteomes" id="UP000594454"/>
    </source>
</evidence>
<feature type="compositionally biased region" description="Pro residues" evidence="2">
    <location>
        <begin position="604"/>
        <end position="614"/>
    </location>
</feature>
<feature type="non-terminal residue" evidence="4">
    <location>
        <position position="1"/>
    </location>
</feature>
<feature type="compositionally biased region" description="Low complexity" evidence="2">
    <location>
        <begin position="188"/>
        <end position="206"/>
    </location>
</feature>
<dbReference type="OrthoDB" id="286301at2759"/>
<keyword evidence="5" id="KW-1185">Reference proteome</keyword>
<evidence type="ECO:0000256" key="2">
    <source>
        <dbReference type="SAM" id="MobiDB-lite"/>
    </source>
</evidence>
<name>A0A7R8URH5_HERIL</name>
<feature type="region of interest" description="Disordered" evidence="2">
    <location>
        <begin position="595"/>
        <end position="619"/>
    </location>
</feature>
<sequence>MKVMFVLLGTLCLLFLETQSQGFFPPPNVIDSSPPHTLFQRQLTPSQQNHILSDIQQHQHRFTINQPHHRQHQQFTFQQQPSVEIPIGQQQFPNQRFPPPPPGGNPIRFPNNQPTSNNQQVQKTVQQQQSSQTQHHHHNTQFQRSPENQLQIPQQPFQPPNNIPPQQSQQLPNLDFHRQNFFALQNAQPPQQNQIPQQFNPPVQQQPQPPVQPVAEFQPIPPSFQQIPVVNGRVVGTPKPITTIFYQNPPNLPPNVPQNVQQNVAPFQGSPRIEPTFNPAPQISGSAIIQPSAKDQIIQKHEAFVQKQYEKQQQKVKQLHQEFQQKQHSIKQIPPTTSPQQLINPFSEQNQRSRQILPGEFSLFESALKNHEVAHPRPPTSTTTTTENVRTTATEDPFNKLLQAQRKDIYAQLKLESATPKPTPPPQPKELDQNELLQQLQKALAGSPQASLGDKKFDATDIVLPNGQKVQVIRTSDPNLIQGGQELSPEIAAALQGSRNAPEKPALKPSDGLKAIAPEKPQELVLPTGGKVQIVPAPGGDGLGGLSNLGSLSGLSGLGDFGEQNIASETRIVDNGDGPPSFEELAAKGLIPEGYEIVQRPAPGSKPAPPPPPPTKKKPTFVYLEEQADGSFKIQGIKANGEKDAKTSGSELNGILERIQSGEIQLPPSVTR</sequence>
<keyword evidence="1" id="KW-0175">Coiled coil</keyword>
<feature type="compositionally biased region" description="Low complexity" evidence="2">
    <location>
        <begin position="105"/>
        <end position="133"/>
    </location>
</feature>
<gene>
    <name evidence="4" type="ORF">HERILL_LOCUS8487</name>
</gene>